<dbReference type="AlphaFoldDB" id="A0A5B8PA44"/>
<dbReference type="InterPro" id="IPR058712">
    <property type="entry name" value="SRA_ScoMcrA"/>
</dbReference>
<dbReference type="EMBL" id="MH784602">
    <property type="protein sequence ID" value="QDL90051.1"/>
    <property type="molecule type" value="Genomic_DNA"/>
</dbReference>
<accession>A0A5B8PA44</accession>
<feature type="domain" description="ScoMcrA-like SRA" evidence="1">
    <location>
        <begin position="14"/>
        <end position="134"/>
    </location>
</feature>
<evidence type="ECO:0000259" key="1">
    <source>
        <dbReference type="Pfam" id="PF26348"/>
    </source>
</evidence>
<sequence length="139" mass="16433">MAKTIDDLKTGTILNNKEITEIFHCQYEGGIQKSKKLNLLVLIDDPKTDLYQNRWEEDVLYFTAIGRKGNQSLEKPWQNRDLTHYKEENMKLYLFEKQKPSHYAYKGEAKVIDEPFQEKQKDIEGNTRTVYVFPVKLKS</sequence>
<organism evidence="2">
    <name type="scientific">Enterococcus faecium</name>
    <name type="common">Streptococcus faecium</name>
    <dbReference type="NCBI Taxonomy" id="1352"/>
    <lineage>
        <taxon>Bacteria</taxon>
        <taxon>Bacillati</taxon>
        <taxon>Bacillota</taxon>
        <taxon>Bacilli</taxon>
        <taxon>Lactobacillales</taxon>
        <taxon>Enterococcaceae</taxon>
        <taxon>Enterococcus</taxon>
    </lineage>
</organism>
<dbReference type="RefSeq" id="WP_159373656.1">
    <property type="nucleotide sequence ID" value="NZ_CP038171.1"/>
</dbReference>
<name>A0A5B8PA44_ENTFC</name>
<dbReference type="EMBL" id="MH784601">
    <property type="protein sequence ID" value="QDL89990.1"/>
    <property type="molecule type" value="Genomic_DNA"/>
</dbReference>
<protein>
    <recommendedName>
        <fullName evidence="1">ScoMcrA-like SRA domain-containing protein</fullName>
    </recommendedName>
</protein>
<reference evidence="2" key="1">
    <citation type="journal article" date="2019" name="J. Antimicrob. Chemother.">
        <title>Emergence of plasmid-mediated oxazolidinone resistance gene poxtA from CC17 Enterococcus faecium of pig origin.</title>
        <authorList>
            <person name="Huang J."/>
            <person name="Wang M."/>
            <person name="Gao Y."/>
            <person name="Chen L."/>
            <person name="Wang L."/>
        </authorList>
    </citation>
    <scope>NUCLEOTIDE SEQUENCE</scope>
    <source>
        <strain evidence="2">25</strain>
        <strain evidence="3">27</strain>
        <plasmid evidence="2">pC25-1</plasmid>
        <plasmid evidence="3">pC27-2</plasmid>
    </source>
</reference>
<dbReference type="Pfam" id="PF26348">
    <property type="entry name" value="SRA_ScoMcrA"/>
    <property type="match status" value="1"/>
</dbReference>
<keyword evidence="2" id="KW-0614">Plasmid</keyword>
<geneLocation type="plasmid" evidence="2">
    <name>pC25-1</name>
</geneLocation>
<geneLocation type="plasmid" evidence="3">
    <name>pC27-2</name>
</geneLocation>
<proteinExistence type="predicted"/>
<evidence type="ECO:0000313" key="2">
    <source>
        <dbReference type="EMBL" id="QDL89990.1"/>
    </source>
</evidence>
<evidence type="ECO:0000313" key="3">
    <source>
        <dbReference type="EMBL" id="QDL90051.1"/>
    </source>
</evidence>